<dbReference type="KEGG" id="bsan:CHH28_07965"/>
<accession>A0A222FHT4</accession>
<dbReference type="Proteomes" id="UP000202440">
    <property type="component" value="Chromosome"/>
</dbReference>
<sequence>MTALIYPDMIRAILRECESLILGTGSLDSLQNVVQQGEATIVAVEEKDIRSYLTSMEGDLELIRFTLNEKDHLVASQKVARQIIDFLEQRGAAEFINKSE</sequence>
<proteinExistence type="predicted"/>
<keyword evidence="2" id="KW-1185">Reference proteome</keyword>
<evidence type="ECO:0000313" key="2">
    <source>
        <dbReference type="Proteomes" id="UP000202440"/>
    </source>
</evidence>
<dbReference type="AlphaFoldDB" id="A0A222FHT4"/>
<protein>
    <submittedName>
        <fullName evidence="1">Uncharacterized protein</fullName>
    </submittedName>
</protein>
<dbReference type="RefSeq" id="WP_094059803.1">
    <property type="nucleotide sequence ID" value="NZ_CP022530.1"/>
</dbReference>
<gene>
    <name evidence="1" type="ORF">CHH28_07965</name>
</gene>
<name>A0A222FHT4_9GAMM</name>
<evidence type="ECO:0000313" key="1">
    <source>
        <dbReference type="EMBL" id="ASP38615.1"/>
    </source>
</evidence>
<organism evidence="1 2">
    <name type="scientific">Bacterioplanes sanyensis</name>
    <dbReference type="NCBI Taxonomy" id="1249553"/>
    <lineage>
        <taxon>Bacteria</taxon>
        <taxon>Pseudomonadati</taxon>
        <taxon>Pseudomonadota</taxon>
        <taxon>Gammaproteobacteria</taxon>
        <taxon>Oceanospirillales</taxon>
        <taxon>Oceanospirillaceae</taxon>
        <taxon>Bacterioplanes</taxon>
    </lineage>
</organism>
<dbReference type="EMBL" id="CP022530">
    <property type="protein sequence ID" value="ASP38615.1"/>
    <property type="molecule type" value="Genomic_DNA"/>
</dbReference>
<reference evidence="1 2" key="1">
    <citation type="submission" date="2017-07" db="EMBL/GenBank/DDBJ databases">
        <title>Annotated genome sequence of Bacterioplanes sanyensis isolated from Red Sea.</title>
        <authorList>
            <person name="Rehman Z.U."/>
        </authorList>
    </citation>
    <scope>NUCLEOTIDE SEQUENCE [LARGE SCALE GENOMIC DNA]</scope>
    <source>
        <strain evidence="1 2">NV9</strain>
    </source>
</reference>